<dbReference type="EMBL" id="MRCC01000019">
    <property type="protein sequence ID" value="OKH22653.1"/>
    <property type="molecule type" value="Genomic_DNA"/>
</dbReference>
<feature type="domain" description="Bacterial sugar transferase" evidence="3">
    <location>
        <begin position="114"/>
        <end position="299"/>
    </location>
</feature>
<comment type="caution">
    <text evidence="4">The sequence shown here is derived from an EMBL/GenBank/DDBJ whole genome shotgun (WGS) entry which is preliminary data.</text>
</comment>
<dbReference type="Proteomes" id="UP000185984">
    <property type="component" value="Unassembled WGS sequence"/>
</dbReference>
<comment type="similarity">
    <text evidence="1">Belongs to the bacterial sugar transferase family.</text>
</comment>
<evidence type="ECO:0000313" key="4">
    <source>
        <dbReference type="EMBL" id="OKH22653.1"/>
    </source>
</evidence>
<accession>A0A1U7HGD9</accession>
<dbReference type="AlphaFoldDB" id="A0A1U7HGD9"/>
<sequence length="305" mass="35042">MLKYKAVDSKLSILNQPRRIQLNSPRRQSQSVQGQLTIEQFQEFSLPASEIRQYIVESLEGSAVKKVCLNPQIGEAQLELWADAAAQARKPVFLRIAVMEALYKHDNSFPWLCKRLADFSAAALLLMLLSPLLLVLMLLVRLYSPGPIFFQQWRVGQSGKLFRIFKFRTMVADAETQHHQVMKNQQGLHKLKHDPRITPMGRWMRKLSLDELPQLINVLRGEMSLVGPRPWALYDALRLSPDGQKRLNALPGITGEWQVRARSHLLELDVVNEIDLEYLRNWSLYRDLKILLLTIPRVIFGVGAC</sequence>
<dbReference type="PANTHER" id="PTHR30576">
    <property type="entry name" value="COLANIC BIOSYNTHESIS UDP-GLUCOSE LIPID CARRIER TRANSFERASE"/>
    <property type="match status" value="1"/>
</dbReference>
<dbReference type="RefSeq" id="WP_073551147.1">
    <property type="nucleotide sequence ID" value="NZ_CAWMVK010000011.1"/>
</dbReference>
<organism evidence="4 5">
    <name type="scientific">Chroogloeocystis siderophila 5.2 s.c.1</name>
    <dbReference type="NCBI Taxonomy" id="247279"/>
    <lineage>
        <taxon>Bacteria</taxon>
        <taxon>Bacillati</taxon>
        <taxon>Cyanobacteriota</taxon>
        <taxon>Cyanophyceae</taxon>
        <taxon>Oscillatoriophycideae</taxon>
        <taxon>Chroococcales</taxon>
        <taxon>Chroococcaceae</taxon>
        <taxon>Chroogloeocystis</taxon>
    </lineage>
</organism>
<dbReference type="Pfam" id="PF02397">
    <property type="entry name" value="Bac_transf"/>
    <property type="match status" value="1"/>
</dbReference>
<reference evidence="4 5" key="1">
    <citation type="submission" date="2016-11" db="EMBL/GenBank/DDBJ databases">
        <title>Draft Genome Sequences of Nine Cyanobacterial Strains from Diverse Habitats.</title>
        <authorList>
            <person name="Zhu T."/>
            <person name="Hou S."/>
            <person name="Lu X."/>
            <person name="Hess W.R."/>
        </authorList>
    </citation>
    <scope>NUCLEOTIDE SEQUENCE [LARGE SCALE GENOMIC DNA]</scope>
    <source>
        <strain evidence="4 5">5.2 s.c.1</strain>
    </source>
</reference>
<name>A0A1U7HGD9_9CHRO</name>
<keyword evidence="4" id="KW-0808">Transferase</keyword>
<keyword evidence="2" id="KW-0812">Transmembrane</keyword>
<feature type="transmembrane region" description="Helical" evidence="2">
    <location>
        <begin position="121"/>
        <end position="143"/>
    </location>
</feature>
<evidence type="ECO:0000313" key="5">
    <source>
        <dbReference type="Proteomes" id="UP000185984"/>
    </source>
</evidence>
<proteinExistence type="inferred from homology"/>
<keyword evidence="2" id="KW-0472">Membrane</keyword>
<dbReference type="GO" id="GO:0016780">
    <property type="term" value="F:phosphotransferase activity, for other substituted phosphate groups"/>
    <property type="evidence" value="ECO:0007669"/>
    <property type="project" value="TreeGrafter"/>
</dbReference>
<evidence type="ECO:0000259" key="3">
    <source>
        <dbReference type="Pfam" id="PF02397"/>
    </source>
</evidence>
<evidence type="ECO:0000256" key="2">
    <source>
        <dbReference type="SAM" id="Phobius"/>
    </source>
</evidence>
<dbReference type="NCBIfam" id="NF045514">
    <property type="entry name" value="glycotran_HepC"/>
    <property type="match status" value="1"/>
</dbReference>
<keyword evidence="5" id="KW-1185">Reference proteome</keyword>
<dbReference type="InterPro" id="IPR003362">
    <property type="entry name" value="Bact_transf"/>
</dbReference>
<protein>
    <submittedName>
        <fullName evidence="4">UDP-phosphate galactose phosphotransferase</fullName>
    </submittedName>
</protein>
<dbReference type="PANTHER" id="PTHR30576:SF10">
    <property type="entry name" value="SLL5057 PROTEIN"/>
    <property type="match status" value="1"/>
</dbReference>
<dbReference type="OrthoDB" id="570875at2"/>
<evidence type="ECO:0000256" key="1">
    <source>
        <dbReference type="ARBA" id="ARBA00006464"/>
    </source>
</evidence>
<dbReference type="STRING" id="247279.NIES1031_19555"/>
<gene>
    <name evidence="4" type="ORF">NIES1031_19555</name>
</gene>
<keyword evidence="2" id="KW-1133">Transmembrane helix</keyword>